<evidence type="ECO:0000313" key="3">
    <source>
        <dbReference type="WBParaSite" id="PgR080_g024_t01"/>
    </source>
</evidence>
<sequence length="90" mass="9920">MNQTHIHHQRGETHSGTSLGTFPVFCALVNISGISVSMWRMSITRSILWAVGSPREAFTLTPANHRLQHPTIHSFGRPAKAFPAIFVASL</sequence>
<name>A0A915C210_PARUN</name>
<evidence type="ECO:0000313" key="2">
    <source>
        <dbReference type="Proteomes" id="UP000887569"/>
    </source>
</evidence>
<accession>A0A915C210</accession>
<feature type="transmembrane region" description="Helical" evidence="1">
    <location>
        <begin position="20"/>
        <end position="39"/>
    </location>
</feature>
<evidence type="ECO:0000256" key="1">
    <source>
        <dbReference type="SAM" id="Phobius"/>
    </source>
</evidence>
<proteinExistence type="predicted"/>
<dbReference type="WBParaSite" id="PgR080_g024_t01">
    <property type="protein sequence ID" value="PgR080_g024_t01"/>
    <property type="gene ID" value="PgR080_g024"/>
</dbReference>
<protein>
    <submittedName>
        <fullName evidence="3">Uncharacterized protein</fullName>
    </submittedName>
</protein>
<keyword evidence="1" id="KW-0812">Transmembrane</keyword>
<keyword evidence="1" id="KW-0472">Membrane</keyword>
<dbReference type="Proteomes" id="UP000887569">
    <property type="component" value="Unplaced"/>
</dbReference>
<keyword evidence="2" id="KW-1185">Reference proteome</keyword>
<reference evidence="3" key="1">
    <citation type="submission" date="2022-11" db="UniProtKB">
        <authorList>
            <consortium name="WormBaseParasite"/>
        </authorList>
    </citation>
    <scope>IDENTIFICATION</scope>
</reference>
<organism evidence="2 3">
    <name type="scientific">Parascaris univalens</name>
    <name type="common">Nematode worm</name>
    <dbReference type="NCBI Taxonomy" id="6257"/>
    <lineage>
        <taxon>Eukaryota</taxon>
        <taxon>Metazoa</taxon>
        <taxon>Ecdysozoa</taxon>
        <taxon>Nematoda</taxon>
        <taxon>Chromadorea</taxon>
        <taxon>Rhabditida</taxon>
        <taxon>Spirurina</taxon>
        <taxon>Ascaridomorpha</taxon>
        <taxon>Ascaridoidea</taxon>
        <taxon>Ascarididae</taxon>
        <taxon>Parascaris</taxon>
    </lineage>
</organism>
<dbReference type="AlphaFoldDB" id="A0A915C210"/>
<keyword evidence="1" id="KW-1133">Transmembrane helix</keyword>